<dbReference type="InterPro" id="IPR011990">
    <property type="entry name" value="TPR-like_helical_dom_sf"/>
</dbReference>
<dbReference type="Pfam" id="PF17109">
    <property type="entry name" value="Goodbye"/>
    <property type="match status" value="1"/>
</dbReference>
<proteinExistence type="predicted"/>
<evidence type="ECO:0000313" key="5">
    <source>
        <dbReference type="Proteomes" id="UP000297777"/>
    </source>
</evidence>
<comment type="caution">
    <text evidence="4">The sequence shown here is derived from an EMBL/GenBank/DDBJ whole genome shotgun (WGS) entry which is preliminary data.</text>
</comment>
<dbReference type="Proteomes" id="UP000297777">
    <property type="component" value="Unassembled WGS sequence"/>
</dbReference>
<dbReference type="InterPro" id="IPR056884">
    <property type="entry name" value="NPHP3-like_N"/>
</dbReference>
<reference evidence="4 5" key="1">
    <citation type="submission" date="2017-12" db="EMBL/GenBank/DDBJ databases">
        <title>Comparative genomics of Botrytis spp.</title>
        <authorList>
            <person name="Valero-Jimenez C.A."/>
            <person name="Tapia P."/>
            <person name="Veloso J."/>
            <person name="Silva-Moreno E."/>
            <person name="Staats M."/>
            <person name="Valdes J.H."/>
            <person name="Van Kan J.A.L."/>
        </authorList>
    </citation>
    <scope>NUCLEOTIDE SEQUENCE [LARGE SCALE GENOMIC DNA]</scope>
    <source>
        <strain evidence="4 5">Bt9001</strain>
    </source>
</reference>
<organism evidence="4 5">
    <name type="scientific">Botrytis tulipae</name>
    <dbReference type="NCBI Taxonomy" id="87230"/>
    <lineage>
        <taxon>Eukaryota</taxon>
        <taxon>Fungi</taxon>
        <taxon>Dikarya</taxon>
        <taxon>Ascomycota</taxon>
        <taxon>Pezizomycotina</taxon>
        <taxon>Leotiomycetes</taxon>
        <taxon>Helotiales</taxon>
        <taxon>Sclerotiniaceae</taxon>
        <taxon>Botrytis</taxon>
    </lineage>
</organism>
<feature type="domain" description="Nephrocystin 3-like N-terminal" evidence="3">
    <location>
        <begin position="368"/>
        <end position="479"/>
    </location>
</feature>
<dbReference type="EMBL" id="PQXH01000083">
    <property type="protein sequence ID" value="TGO12725.1"/>
    <property type="molecule type" value="Genomic_DNA"/>
</dbReference>
<dbReference type="SUPFAM" id="SSF48452">
    <property type="entry name" value="TPR-like"/>
    <property type="match status" value="1"/>
</dbReference>
<keyword evidence="5" id="KW-1185">Reference proteome</keyword>
<dbReference type="PANTHER" id="PTHR10039">
    <property type="entry name" value="AMELOGENIN"/>
    <property type="match status" value="1"/>
</dbReference>
<feature type="domain" description="Fungal STAND N-terminal Goodbye" evidence="2">
    <location>
        <begin position="25"/>
        <end position="143"/>
    </location>
</feature>
<evidence type="ECO:0000259" key="2">
    <source>
        <dbReference type="Pfam" id="PF17109"/>
    </source>
</evidence>
<dbReference type="PANTHER" id="PTHR10039:SF17">
    <property type="entry name" value="FUNGAL STAND N-TERMINAL GOODBYE DOMAIN-CONTAINING PROTEIN-RELATED"/>
    <property type="match status" value="1"/>
</dbReference>
<evidence type="ECO:0000313" key="4">
    <source>
        <dbReference type="EMBL" id="TGO12725.1"/>
    </source>
</evidence>
<name>A0A4Z1EJX8_9HELO</name>
<accession>A0A4Z1EJX8</accession>
<dbReference type="OrthoDB" id="3435367at2759"/>
<protein>
    <submittedName>
        <fullName evidence="4">Uncharacterized protein</fullName>
    </submittedName>
</protein>
<dbReference type="InterPro" id="IPR031350">
    <property type="entry name" value="Goodbye_dom"/>
</dbReference>
<dbReference type="Gene3D" id="1.25.40.10">
    <property type="entry name" value="Tetratricopeptide repeat domain"/>
    <property type="match status" value="1"/>
</dbReference>
<keyword evidence="1" id="KW-0677">Repeat</keyword>
<sequence>MEHQTERHTITAESPRVDLELQKLWDEAQSEFHKNTNRKLASIPPRKIEDVLVQLKEKFQPEDGVQPSTKHKTKDAIEKILKCIQLIGGVAAEAASTVFAPATLCFNAISFLIDIPQKVAEVYEGLGNLFEEMTHAMALLNIYGSLKRLDRELKGGIHKIMVSIVRICGLSINIIDGGKKSKVRAILKATFLKDDSGIKDELSNLKNLIKRQNHLTGVITLKNILDNSAVTDELLKGQISFARVQELFTEQQRHIADKVTYVEGDLKAKKDEKIASDRVEKISKLLSMPEGSAKANTAREEVKDIRKQLPEDAFKWLSTAYEYNEWLESLDDACVSPYWRLLYVYGEQTWPLHITLSLGCDTKTTETASNNGIVYALKSMALQLATQSKAYAAALSQLEEKDLRITDTRERSAEIQWWDKLRFAKDPGNREPSRIVLLFDGLDKLPKSDAHNFLKFLREQTRVFASERSFQLFILVTGRYDNNYYGMGIIDHTKDDINSFIEQELDRLDFLQGQDVETKQLRKSIRERLPKIAEGSFSVVLQELIRIREAVKSDAYSDDIEAILDQDPSGDMGRLPVQPLEKKLEEKFAKAFPRLKRDNVRVDFPIKQFLERSGSDVPTVTASAYNIETAKISMTVAIHQADLHSVQRFSWDLTERTGIEIFDFSPASSDNEKKITISSTWIQAHCRITEQLLKLLNEEPSNETIHLVVYALKFLPLHTGEVKKALLLGNGKTDRPKLQAIAKRIVDLLSDAEAIEKFENIAKFMSNTWWSLDNVKIIRDFIKDERTIDQLGPRERRWVKTHTKSEGKVDFYWPITLMIAKRWLWDSSRTWSPYDSYLWVDKFIDIQEWNDDEIKDTKIDSPSLNSTYVEELSQRILSRATWARKTLRLDENSLWYERIGQTFYEAGQSEIAIEYFNKAKSFPSCHWTVNEYLALAYYHLRRGDDLWRECASSELELAITALKSMQVEKKWLEDQMSVSPARTLDLNEALFRNLARLTLWQKQIGKIDRAIALYNEVLESNPWDHRVRSELLRILFSEGKNEEAKSLILGLKDWVLNSQQHDIGVFSKFLLEIVKKLEFYDPYFGHHPLRFSYNPLDAGIPLRFVHNPLDFDHNPLDFGIKVARSSTELGKCTLQALTKAVTAAENEIHRVDLLVYQGLLIVGGGETNVQHLQNALTCWKNCGRVLQVLALKPGAYDYERNAFTQLLDALEAEKAYLRFYFPESNMQANLLTSIKAFLASYYSQSKDFVKAQNLFRDGVLTAISILEDEDPDNDPIGYKSLIGCFIHTGDDRNALNAWSLLYPNDTLARSDDDEGESTRSGPLDAKCKGGCGKTWAYADDFYICKSCYQTIFCGDCLEELKGNRLKTWACHPEHSWLYVPPWNDENVAGKGMVRVMDESNSPKEVKISDWIKDLKRIWEIE</sequence>
<dbReference type="Pfam" id="PF24883">
    <property type="entry name" value="NPHP3_N"/>
    <property type="match status" value="1"/>
</dbReference>
<evidence type="ECO:0000259" key="3">
    <source>
        <dbReference type="Pfam" id="PF24883"/>
    </source>
</evidence>
<gene>
    <name evidence="4" type="ORF">BTUL_0083g00280</name>
</gene>
<evidence type="ECO:0000256" key="1">
    <source>
        <dbReference type="ARBA" id="ARBA00022737"/>
    </source>
</evidence>